<evidence type="ECO:0000313" key="5">
    <source>
        <dbReference type="Proteomes" id="UP001642405"/>
    </source>
</evidence>
<feature type="domain" description="NAD-dependent epimerase/dehydratase" evidence="3">
    <location>
        <begin position="4"/>
        <end position="262"/>
    </location>
</feature>
<dbReference type="InterPro" id="IPR001509">
    <property type="entry name" value="Epimerase_deHydtase"/>
</dbReference>
<keyword evidence="1 4" id="KW-0560">Oxidoreductase</keyword>
<dbReference type="Pfam" id="PF01370">
    <property type="entry name" value="Epimerase"/>
    <property type="match status" value="1"/>
</dbReference>
<keyword evidence="5" id="KW-1185">Reference proteome</keyword>
<dbReference type="PANTHER" id="PTHR10366">
    <property type="entry name" value="NAD DEPENDENT EPIMERASE/DEHYDRATASE"/>
    <property type="match status" value="1"/>
</dbReference>
<name>A0ABP0C806_9PEZI</name>
<dbReference type="InterPro" id="IPR036291">
    <property type="entry name" value="NAD(P)-bd_dom_sf"/>
</dbReference>
<evidence type="ECO:0000259" key="3">
    <source>
        <dbReference type="Pfam" id="PF01370"/>
    </source>
</evidence>
<protein>
    <submittedName>
        <fullName evidence="4">Methylglyoxal reductase (NADPH-dependent) gre2</fullName>
        <ecNumber evidence="4">1.1.1.283</ecNumber>
    </submittedName>
</protein>
<dbReference type="PANTHER" id="PTHR10366:SF564">
    <property type="entry name" value="STEROL-4-ALPHA-CARBOXYLATE 3-DEHYDROGENASE, DECARBOXYLATING"/>
    <property type="match status" value="1"/>
</dbReference>
<sequence>MSKILVTGGSGFLAGHILQQLLTAGHAVVTTVRSEAKAQTTRATFAGLVSQKSSLDVVVVPDITQEGAFDAVAKTPGITAVLHTQSPFHFNWTDPQTGLIDPAVRGTTGLLQSVHKHAPGVRRVVVTSSFAAILSGAHLEDPQTTFTEASWNPVTLGDIHSGPGAAYAASKKLAEQAAFAYVRDNKAAGVAFDVVSVCPPNIFGPLASHVDSVAALNTSSQGLAALLQGEWRTAILATDGVCLWVDVRDCAQAHVKALDTAAVPSGQRLFVTAGYFSNRAIAAAVRDNFAEYADRVPGADVAGGEAPAEDKRFKFDNAATTKLLGIEWTSLEQSTIDAVKSLQPLLAKQ</sequence>
<reference evidence="4 5" key="1">
    <citation type="submission" date="2024-01" db="EMBL/GenBank/DDBJ databases">
        <authorList>
            <person name="Allen C."/>
            <person name="Tagirdzhanova G."/>
        </authorList>
    </citation>
    <scope>NUCLEOTIDE SEQUENCE [LARGE SCALE GENOMIC DNA]</scope>
</reference>
<dbReference type="SUPFAM" id="SSF51735">
    <property type="entry name" value="NAD(P)-binding Rossmann-fold domains"/>
    <property type="match status" value="1"/>
</dbReference>
<dbReference type="InterPro" id="IPR050425">
    <property type="entry name" value="NAD(P)_dehydrat-like"/>
</dbReference>
<evidence type="ECO:0000313" key="4">
    <source>
        <dbReference type="EMBL" id="CAK7227285.1"/>
    </source>
</evidence>
<dbReference type="Gene3D" id="3.40.50.720">
    <property type="entry name" value="NAD(P)-binding Rossmann-like Domain"/>
    <property type="match status" value="1"/>
</dbReference>
<dbReference type="Proteomes" id="UP001642405">
    <property type="component" value="Unassembled WGS sequence"/>
</dbReference>
<gene>
    <name evidence="4" type="primary">GRE2_3</name>
    <name evidence="4" type="ORF">SCUCBS95973_006488</name>
</gene>
<accession>A0ABP0C806</accession>
<proteinExistence type="inferred from homology"/>
<dbReference type="GO" id="GO:0043892">
    <property type="term" value="F:methylglyoxal reductase (NADPH) activity"/>
    <property type="evidence" value="ECO:0007669"/>
    <property type="project" value="UniProtKB-EC"/>
</dbReference>
<evidence type="ECO:0000256" key="1">
    <source>
        <dbReference type="ARBA" id="ARBA00023002"/>
    </source>
</evidence>
<comment type="similarity">
    <text evidence="2">Belongs to the NAD(P)-dependent epimerase/dehydratase family. Dihydroflavonol-4-reductase subfamily.</text>
</comment>
<evidence type="ECO:0000256" key="2">
    <source>
        <dbReference type="ARBA" id="ARBA00023445"/>
    </source>
</evidence>
<organism evidence="4 5">
    <name type="scientific">Sporothrix curviconia</name>
    <dbReference type="NCBI Taxonomy" id="1260050"/>
    <lineage>
        <taxon>Eukaryota</taxon>
        <taxon>Fungi</taxon>
        <taxon>Dikarya</taxon>
        <taxon>Ascomycota</taxon>
        <taxon>Pezizomycotina</taxon>
        <taxon>Sordariomycetes</taxon>
        <taxon>Sordariomycetidae</taxon>
        <taxon>Ophiostomatales</taxon>
        <taxon>Ophiostomataceae</taxon>
        <taxon>Sporothrix</taxon>
    </lineage>
</organism>
<comment type="caution">
    <text evidence="4">The sequence shown here is derived from an EMBL/GenBank/DDBJ whole genome shotgun (WGS) entry which is preliminary data.</text>
</comment>
<dbReference type="EMBL" id="CAWUHB010000039">
    <property type="protein sequence ID" value="CAK7227285.1"/>
    <property type="molecule type" value="Genomic_DNA"/>
</dbReference>
<dbReference type="EC" id="1.1.1.283" evidence="4"/>